<evidence type="ECO:0000313" key="14">
    <source>
        <dbReference type="Proteomes" id="UP001234581"/>
    </source>
</evidence>
<feature type="transmembrane region" description="Helical" evidence="10">
    <location>
        <begin position="1140"/>
        <end position="1159"/>
    </location>
</feature>
<dbReference type="Pfam" id="PF00005">
    <property type="entry name" value="ABC_tran"/>
    <property type="match status" value="2"/>
</dbReference>
<feature type="transmembrane region" description="Helical" evidence="10">
    <location>
        <begin position="204"/>
        <end position="224"/>
    </location>
</feature>
<evidence type="ECO:0000256" key="5">
    <source>
        <dbReference type="ARBA" id="ARBA00022741"/>
    </source>
</evidence>
<dbReference type="InterPro" id="IPR027417">
    <property type="entry name" value="P-loop_NTPase"/>
</dbReference>
<keyword evidence="2" id="KW-0813">Transport</keyword>
<dbReference type="SMART" id="SM00382">
    <property type="entry name" value="AAA"/>
    <property type="match status" value="2"/>
</dbReference>
<dbReference type="GO" id="GO:0016887">
    <property type="term" value="F:ATP hydrolysis activity"/>
    <property type="evidence" value="ECO:0007669"/>
    <property type="project" value="InterPro"/>
</dbReference>
<keyword evidence="4" id="KW-0677">Repeat</keyword>
<dbReference type="Gene3D" id="1.20.1560.10">
    <property type="entry name" value="ABC transporter type 1, transmembrane domain"/>
    <property type="match status" value="2"/>
</dbReference>
<feature type="transmembrane region" description="Helical" evidence="10">
    <location>
        <begin position="396"/>
        <end position="418"/>
    </location>
</feature>
<feature type="transmembrane region" description="Helical" evidence="10">
    <location>
        <begin position="6"/>
        <end position="28"/>
    </location>
</feature>
<dbReference type="RefSeq" id="XP_058347612.1">
    <property type="nucleotide sequence ID" value="XM_058481755.1"/>
</dbReference>
<evidence type="ECO:0000256" key="6">
    <source>
        <dbReference type="ARBA" id="ARBA00022840"/>
    </source>
</evidence>
<dbReference type="FunFam" id="1.20.1560.10:FF:000013">
    <property type="entry name" value="ABC transporter C family member 2"/>
    <property type="match status" value="1"/>
</dbReference>
<feature type="transmembrane region" description="Helical" evidence="10">
    <location>
        <begin position="162"/>
        <end position="183"/>
    </location>
</feature>
<dbReference type="InterPro" id="IPR011527">
    <property type="entry name" value="ABC1_TM_dom"/>
</dbReference>
<feature type="transmembrane region" description="Helical" evidence="10">
    <location>
        <begin position="424"/>
        <end position="442"/>
    </location>
</feature>
<evidence type="ECO:0000256" key="2">
    <source>
        <dbReference type="ARBA" id="ARBA00022448"/>
    </source>
</evidence>
<comment type="caution">
    <text evidence="13">The sequence shown here is derived from an EMBL/GenBank/DDBJ whole genome shotgun (WGS) entry which is preliminary data.</text>
</comment>
<dbReference type="GO" id="GO:0140359">
    <property type="term" value="F:ABC-type transporter activity"/>
    <property type="evidence" value="ECO:0007669"/>
    <property type="project" value="InterPro"/>
</dbReference>
<dbReference type="InterPro" id="IPR003439">
    <property type="entry name" value="ABC_transporter-like_ATP-bd"/>
</dbReference>
<sequence length="1484" mass="167239">MVEILPIAVWFAIVQAALVCASVVTLLFQRPYYKRAPPTTEAGCNVPPLLPVDQQRDPSVAFSDSQRPTRLCVETTLLTIISIFGVYYTARQHQGTTYDDNDIYEMGVPAIALMTWSYTCILSWISLWYRLPNDWGFVLNVHLCVLFCFTWCSIVYDIYESRILTALNTLQFLLTTDLVYITLTTAQGPRFLDPQGRPVIEYKVSSVIGTLFFSWLTPLIRFGYKKQRLDEDDIPSLPPGYRSSYLMDLFGRFRGARLLYRLYRANRSMLGIYFVLSVVMALLHFLPPFLVNQFLELIQEQSDNYLELAWIVILLQGGSLVIRGVLEGQFWFLTGQVFQVPVLATLYLEVYHKALRARVIEQEQQSNKEEGESSSASIGGQGVNLMSTDAYRVSTIALWPMNLIVMAPVQLVVGIYFLYTLLGISSLFGLAVMLITLPVNHYSAKLLAKTQMALGEARDKRVSLMNEVLQGIRQIKFFASERSWEKRIMATRENELGLLRTSYLVLASLQLVWQGSPVLIALLSFWSFTVLEQKELTAAIAFTSIIVFNQLRFALNALPETFVELIKAYTSAKRLDRFFNVPEISQPESNANDIHRIGFRDATVTWPANSSIDDTGFFIKHVNLEFPHGELSLISGKTGAGKSLLLTSLLGETTIVQGYVDCPRAPLICDHDASTMMSTSSFIDQDDGWIVDHAVAYVAQNAWLQNGSIRDNILFGLPYKENRYRVTLTACALDKDLLIFEDGDLTEIGEKGITLSGGQKARVALARAVYSRAKNVLMDDILSAVDSHTAQHLYQYCLTGPLMNNRTRILVTHHIKLCLPGAAFLAHIEEGRINAAGSPSELRLSGSLARIMQDEEEQVSHQGESEVEKYDDIEETMPSKKKGAPAALIEKEERATGRIKMRYYGSYFASMGRWIYWPVLILLVVGACIFEVGEFWSIKEWTQAVDPDVEYYLKMYTLVILASVGFGVVQYVAMYLGGLRASRALYYRLLHRILRAPMRFFDTTPIGRILNRFSKDMETIDSTIPDNLMNVAANWTTVLVNVVIVTIMLPTITVPLLVLIAMIIALGFMFVVTARELKRIDSVTRSLIYDQFSETIAGVKTIRAFGASRRFMEQMMNKVDTNARPFFFAWTSNHWVAQRFYMFNAIVNVGTGAFILINMDKLDASIAGFVLTLIVSLSDQMFTGMRHYATLEMNFNSVERIVEFTEIEQEATATNGVQLPALWPSEGNIQVKDLEVRYAADLDPVLKRVTFDVRSSEKIGIVGRTGSGKSTLALSFFRFIETTHGSIAIDGVDIKSIDIEQLRSRLLIIPQDPTLFSGTLRSNMDPFDEYMDEEIFEALRRTHLLDDTNSMFQDLNMVVSEGGNNLSQGQRQLVCLARALLRRNKVVLMDEATASVDFQTDRAIQKTIASEFSGCTILCIAHRLHTVIEYDRILVMDNGHVAEFASPLDLLRDEESMFHKMCVASGEFEALLALAKSKHQLVDV</sequence>
<dbReference type="CDD" id="cd03250">
    <property type="entry name" value="ABCC_MRP_domain1"/>
    <property type="match status" value="1"/>
</dbReference>
<evidence type="ECO:0000256" key="4">
    <source>
        <dbReference type="ARBA" id="ARBA00022737"/>
    </source>
</evidence>
<keyword evidence="14" id="KW-1185">Reference proteome</keyword>
<evidence type="ECO:0000256" key="3">
    <source>
        <dbReference type="ARBA" id="ARBA00022692"/>
    </source>
</evidence>
<feature type="transmembrane region" description="Helical" evidence="10">
    <location>
        <begin position="136"/>
        <end position="156"/>
    </location>
</feature>
<organism evidence="13 14">
    <name type="scientific">Lichtheimia ornata</name>
    <dbReference type="NCBI Taxonomy" id="688661"/>
    <lineage>
        <taxon>Eukaryota</taxon>
        <taxon>Fungi</taxon>
        <taxon>Fungi incertae sedis</taxon>
        <taxon>Mucoromycota</taxon>
        <taxon>Mucoromycotina</taxon>
        <taxon>Mucoromycetes</taxon>
        <taxon>Mucorales</taxon>
        <taxon>Lichtheimiaceae</taxon>
        <taxon>Lichtheimia</taxon>
    </lineage>
</organism>
<feature type="domain" description="ABC transmembrane type-1" evidence="12">
    <location>
        <begin position="272"/>
        <end position="567"/>
    </location>
</feature>
<feature type="domain" description="ABC transporter" evidence="11">
    <location>
        <begin position="597"/>
        <end position="855"/>
    </location>
</feature>
<keyword evidence="5" id="KW-0547">Nucleotide-binding</keyword>
<dbReference type="PANTHER" id="PTHR24223:SF353">
    <property type="entry name" value="ABC TRANSPORTER ATP-BINDING PROTEIN_PERMEASE VMR1-RELATED"/>
    <property type="match status" value="1"/>
</dbReference>
<dbReference type="EMBL" id="JARTCD010000004">
    <property type="protein sequence ID" value="KAJ8662699.1"/>
    <property type="molecule type" value="Genomic_DNA"/>
</dbReference>
<feature type="domain" description="ABC transporter" evidence="11">
    <location>
        <begin position="1229"/>
        <end position="1463"/>
    </location>
</feature>
<reference evidence="13 14" key="1">
    <citation type="submission" date="2023-03" db="EMBL/GenBank/DDBJ databases">
        <title>Genome sequence of Lichtheimia ornata CBS 291.66.</title>
        <authorList>
            <person name="Mohabir J.T."/>
            <person name="Shea T.P."/>
            <person name="Kurbessoian T."/>
            <person name="Berby B."/>
            <person name="Fontaine J."/>
            <person name="Livny J."/>
            <person name="Gnirke A."/>
            <person name="Stajich J.E."/>
            <person name="Cuomo C.A."/>
        </authorList>
    </citation>
    <scope>NUCLEOTIDE SEQUENCE [LARGE SCALE GENOMIC DNA]</scope>
    <source>
        <strain evidence="13">CBS 291.66</strain>
    </source>
</reference>
<keyword evidence="7 10" id="KW-1133">Transmembrane helix</keyword>
<feature type="transmembrane region" description="Helical" evidence="10">
    <location>
        <begin position="956"/>
        <end position="978"/>
    </location>
</feature>
<gene>
    <name evidence="13" type="ORF">O0I10_001663</name>
</gene>
<dbReference type="CDD" id="cd18596">
    <property type="entry name" value="ABC_6TM_VMR1_D1_like"/>
    <property type="match status" value="1"/>
</dbReference>
<feature type="transmembrane region" description="Helical" evidence="10">
    <location>
        <begin position="270"/>
        <end position="292"/>
    </location>
</feature>
<feature type="transmembrane region" description="Helical" evidence="10">
    <location>
        <begin position="304"/>
        <end position="322"/>
    </location>
</feature>
<protein>
    <recommendedName>
        <fullName evidence="15">P-loop containing nucleoside triphosphate hydrolase protein</fullName>
    </recommendedName>
</protein>
<evidence type="ECO:0000256" key="10">
    <source>
        <dbReference type="SAM" id="Phobius"/>
    </source>
</evidence>
<evidence type="ECO:0008006" key="15">
    <source>
        <dbReference type="Google" id="ProtNLM"/>
    </source>
</evidence>
<feature type="transmembrane region" description="Helical" evidence="10">
    <location>
        <begin position="110"/>
        <end position="129"/>
    </location>
</feature>
<dbReference type="Proteomes" id="UP001234581">
    <property type="component" value="Unassembled WGS sequence"/>
</dbReference>
<evidence type="ECO:0000256" key="8">
    <source>
        <dbReference type="ARBA" id="ARBA00023136"/>
    </source>
</evidence>
<name>A0AAD7VBN0_9FUNG</name>
<dbReference type="CDD" id="cd18604">
    <property type="entry name" value="ABC_6TM_VMR1_D2_like"/>
    <property type="match status" value="1"/>
</dbReference>
<dbReference type="InterPro" id="IPR050173">
    <property type="entry name" value="ABC_transporter_C-like"/>
</dbReference>
<dbReference type="FunFam" id="3.40.50.300:FF:000825">
    <property type="entry name" value="ABC bile acid transporter"/>
    <property type="match status" value="1"/>
</dbReference>
<dbReference type="PROSITE" id="PS00211">
    <property type="entry name" value="ABC_TRANSPORTER_1"/>
    <property type="match status" value="2"/>
</dbReference>
<dbReference type="GO" id="GO:0005524">
    <property type="term" value="F:ATP binding"/>
    <property type="evidence" value="ECO:0007669"/>
    <property type="project" value="UniProtKB-KW"/>
</dbReference>
<dbReference type="FunFam" id="3.40.50.300:FF:000565">
    <property type="entry name" value="ABC bile acid transporter"/>
    <property type="match status" value="1"/>
</dbReference>
<feature type="transmembrane region" description="Helical" evidence="10">
    <location>
        <begin position="71"/>
        <end position="90"/>
    </location>
</feature>
<evidence type="ECO:0000256" key="9">
    <source>
        <dbReference type="ARBA" id="ARBA00023180"/>
    </source>
</evidence>
<evidence type="ECO:0000259" key="12">
    <source>
        <dbReference type="PROSITE" id="PS50929"/>
    </source>
</evidence>
<keyword evidence="9" id="KW-0325">Glycoprotein</keyword>
<dbReference type="InterPro" id="IPR003593">
    <property type="entry name" value="AAA+_ATPase"/>
</dbReference>
<proteinExistence type="predicted"/>
<keyword evidence="8 10" id="KW-0472">Membrane</keyword>
<feature type="domain" description="ABC transmembrane type-1" evidence="12">
    <location>
        <begin position="919"/>
        <end position="1193"/>
    </location>
</feature>
<keyword evidence="6" id="KW-0067">ATP-binding</keyword>
<feature type="transmembrane region" description="Helical" evidence="10">
    <location>
        <begin position="914"/>
        <end position="936"/>
    </location>
</feature>
<dbReference type="SUPFAM" id="SSF52540">
    <property type="entry name" value="P-loop containing nucleoside triphosphate hydrolases"/>
    <property type="match status" value="2"/>
</dbReference>
<dbReference type="GO" id="GO:0000329">
    <property type="term" value="C:fungal-type vacuole membrane"/>
    <property type="evidence" value="ECO:0007669"/>
    <property type="project" value="TreeGrafter"/>
</dbReference>
<dbReference type="InterPro" id="IPR017871">
    <property type="entry name" value="ABC_transporter-like_CS"/>
</dbReference>
<dbReference type="Gene3D" id="3.40.50.300">
    <property type="entry name" value="P-loop containing nucleotide triphosphate hydrolases"/>
    <property type="match status" value="2"/>
</dbReference>
<feature type="transmembrane region" description="Helical" evidence="10">
    <location>
        <begin position="1031"/>
        <end position="1050"/>
    </location>
</feature>
<evidence type="ECO:0000256" key="7">
    <source>
        <dbReference type="ARBA" id="ARBA00022989"/>
    </source>
</evidence>
<dbReference type="GeneID" id="83209081"/>
<dbReference type="PROSITE" id="PS50893">
    <property type="entry name" value="ABC_TRANSPORTER_2"/>
    <property type="match status" value="2"/>
</dbReference>
<feature type="transmembrane region" description="Helical" evidence="10">
    <location>
        <begin position="1165"/>
        <end position="1183"/>
    </location>
</feature>
<dbReference type="SUPFAM" id="SSF90123">
    <property type="entry name" value="ABC transporter transmembrane region"/>
    <property type="match status" value="2"/>
</dbReference>
<evidence type="ECO:0000313" key="13">
    <source>
        <dbReference type="EMBL" id="KAJ8662699.1"/>
    </source>
</evidence>
<dbReference type="CDD" id="cd03244">
    <property type="entry name" value="ABCC_MRP_domain2"/>
    <property type="match status" value="1"/>
</dbReference>
<dbReference type="PANTHER" id="PTHR24223">
    <property type="entry name" value="ATP-BINDING CASSETTE SUB-FAMILY C"/>
    <property type="match status" value="1"/>
</dbReference>
<dbReference type="PROSITE" id="PS50929">
    <property type="entry name" value="ABC_TM1F"/>
    <property type="match status" value="2"/>
</dbReference>
<keyword evidence="3 10" id="KW-0812">Transmembrane</keyword>
<dbReference type="Pfam" id="PF00664">
    <property type="entry name" value="ABC_membrane"/>
    <property type="match status" value="2"/>
</dbReference>
<accession>A0AAD7VBN0</accession>
<evidence type="ECO:0000256" key="1">
    <source>
        <dbReference type="ARBA" id="ARBA00004141"/>
    </source>
</evidence>
<evidence type="ECO:0000259" key="11">
    <source>
        <dbReference type="PROSITE" id="PS50893"/>
    </source>
</evidence>
<comment type="subcellular location">
    <subcellularLocation>
        <location evidence="1">Membrane</location>
        <topology evidence="1">Multi-pass membrane protein</topology>
    </subcellularLocation>
</comment>
<dbReference type="InterPro" id="IPR036640">
    <property type="entry name" value="ABC1_TM_sf"/>
</dbReference>